<accession>A0A2P2NT51</accession>
<protein>
    <submittedName>
        <fullName evidence="1">Uncharacterized protein</fullName>
    </submittedName>
</protein>
<organism evidence="1">
    <name type="scientific">Rhizophora mucronata</name>
    <name type="common">Asiatic mangrove</name>
    <dbReference type="NCBI Taxonomy" id="61149"/>
    <lineage>
        <taxon>Eukaryota</taxon>
        <taxon>Viridiplantae</taxon>
        <taxon>Streptophyta</taxon>
        <taxon>Embryophyta</taxon>
        <taxon>Tracheophyta</taxon>
        <taxon>Spermatophyta</taxon>
        <taxon>Magnoliopsida</taxon>
        <taxon>eudicotyledons</taxon>
        <taxon>Gunneridae</taxon>
        <taxon>Pentapetalae</taxon>
        <taxon>rosids</taxon>
        <taxon>fabids</taxon>
        <taxon>Malpighiales</taxon>
        <taxon>Rhizophoraceae</taxon>
        <taxon>Rhizophora</taxon>
    </lineage>
</organism>
<dbReference type="EMBL" id="GGEC01065130">
    <property type="protein sequence ID" value="MBX45614.1"/>
    <property type="molecule type" value="Transcribed_RNA"/>
</dbReference>
<dbReference type="AlphaFoldDB" id="A0A2P2NT51"/>
<name>A0A2P2NT51_RHIMU</name>
<proteinExistence type="predicted"/>
<reference evidence="1" key="1">
    <citation type="submission" date="2018-02" db="EMBL/GenBank/DDBJ databases">
        <title>Rhizophora mucronata_Transcriptome.</title>
        <authorList>
            <person name="Meera S.P."/>
            <person name="Sreeshan A."/>
            <person name="Augustine A."/>
        </authorList>
    </citation>
    <scope>NUCLEOTIDE SEQUENCE</scope>
    <source>
        <tissue evidence="1">Leaf</tissue>
    </source>
</reference>
<sequence>MYVIHGEAELASLLQRHTCLN</sequence>
<evidence type="ECO:0000313" key="1">
    <source>
        <dbReference type="EMBL" id="MBX45614.1"/>
    </source>
</evidence>